<comment type="caution">
    <text evidence="2">The sequence shown here is derived from an EMBL/GenBank/DDBJ whole genome shotgun (WGS) entry which is preliminary data.</text>
</comment>
<protein>
    <submittedName>
        <fullName evidence="2">Uncharacterized protein</fullName>
    </submittedName>
</protein>
<feature type="region of interest" description="Disordered" evidence="1">
    <location>
        <begin position="301"/>
        <end position="341"/>
    </location>
</feature>
<organism evidence="2 3">
    <name type="scientific">Nepenthes gracilis</name>
    <name type="common">Slender pitcher plant</name>
    <dbReference type="NCBI Taxonomy" id="150966"/>
    <lineage>
        <taxon>Eukaryota</taxon>
        <taxon>Viridiplantae</taxon>
        <taxon>Streptophyta</taxon>
        <taxon>Embryophyta</taxon>
        <taxon>Tracheophyta</taxon>
        <taxon>Spermatophyta</taxon>
        <taxon>Magnoliopsida</taxon>
        <taxon>eudicotyledons</taxon>
        <taxon>Gunneridae</taxon>
        <taxon>Pentapetalae</taxon>
        <taxon>Caryophyllales</taxon>
        <taxon>Nepenthaceae</taxon>
        <taxon>Nepenthes</taxon>
    </lineage>
</organism>
<dbReference type="EMBL" id="BSYO01000026">
    <property type="protein sequence ID" value="GMH23500.1"/>
    <property type="molecule type" value="Genomic_DNA"/>
</dbReference>
<reference evidence="2" key="1">
    <citation type="submission" date="2023-05" db="EMBL/GenBank/DDBJ databases">
        <title>Nepenthes gracilis genome sequencing.</title>
        <authorList>
            <person name="Fukushima K."/>
        </authorList>
    </citation>
    <scope>NUCLEOTIDE SEQUENCE</scope>
    <source>
        <strain evidence="2">SING2019-196</strain>
    </source>
</reference>
<dbReference type="AlphaFoldDB" id="A0AAD3T5R3"/>
<sequence>MISWTGTNPSRQQAVCIHLILCINPCGQNGSRSRLHSSLQLHMANNQQGISKSMSRTVASHSTDPLRHLFFEFSAEQLHNTTARVNSWSCTSWGIGQADIPSKFEVHPSAKQKSPQRNVQLNPECTIHSQHCFDLTTDAPANAPATSHSAQAGGSCNTVPSTQQLPHRLQFGGGSYRMDLSFGPKISNSQPKKSRRGAAAAEYSIKGTSNWQQLNSVPLQKSLQDEQPTTSFSNLIIRQHHVAIQKSTTQWLIMPTITRSQNTCLFSSITTKQQQKLLHQEFQHHMPATGRSDSFPTICLNTPFPSKPPQPPAASVQSFTPISPTTDPSRSKHRHNTQHCK</sequence>
<keyword evidence="3" id="KW-1185">Reference proteome</keyword>
<dbReference type="Proteomes" id="UP001279734">
    <property type="component" value="Unassembled WGS sequence"/>
</dbReference>
<proteinExistence type="predicted"/>
<name>A0AAD3T5R3_NEPGR</name>
<accession>A0AAD3T5R3</accession>
<feature type="compositionally biased region" description="Basic residues" evidence="1">
    <location>
        <begin position="331"/>
        <end position="341"/>
    </location>
</feature>
<feature type="region of interest" description="Disordered" evidence="1">
    <location>
        <begin position="143"/>
        <end position="162"/>
    </location>
</feature>
<feature type="compositionally biased region" description="Polar residues" evidence="1">
    <location>
        <begin position="144"/>
        <end position="162"/>
    </location>
</feature>
<gene>
    <name evidence="2" type="ORF">Nepgr_025343</name>
</gene>
<evidence type="ECO:0000313" key="2">
    <source>
        <dbReference type="EMBL" id="GMH23500.1"/>
    </source>
</evidence>
<evidence type="ECO:0000256" key="1">
    <source>
        <dbReference type="SAM" id="MobiDB-lite"/>
    </source>
</evidence>
<evidence type="ECO:0000313" key="3">
    <source>
        <dbReference type="Proteomes" id="UP001279734"/>
    </source>
</evidence>